<organism evidence="1 2">
    <name type="scientific">Echinops telfairi</name>
    <name type="common">Lesser hedgehog tenrec</name>
    <dbReference type="NCBI Taxonomy" id="9371"/>
    <lineage>
        <taxon>Eukaryota</taxon>
        <taxon>Metazoa</taxon>
        <taxon>Chordata</taxon>
        <taxon>Craniata</taxon>
        <taxon>Vertebrata</taxon>
        <taxon>Euteleostomi</taxon>
        <taxon>Mammalia</taxon>
        <taxon>Eutheria</taxon>
        <taxon>Afrotheria</taxon>
        <taxon>Tenrecidae</taxon>
        <taxon>Tenrecinae</taxon>
        <taxon>Echinops</taxon>
    </lineage>
</organism>
<dbReference type="GeneID" id="101651923"/>
<dbReference type="InterPro" id="IPR039019">
    <property type="entry name" value="CATSPERZ"/>
</dbReference>
<dbReference type="PANTHER" id="PTHR42155">
    <property type="entry name" value="CATION CHANNEL SPERM-ASSOCIATED PROTEIN SUBUNIT ZETA"/>
    <property type="match status" value="1"/>
</dbReference>
<gene>
    <name evidence="2" type="primary">CATSPERZ</name>
</gene>
<evidence type="ECO:0000313" key="2">
    <source>
        <dbReference type="RefSeq" id="XP_004713711.1"/>
    </source>
</evidence>
<keyword evidence="1" id="KW-1185">Reference proteome</keyword>
<dbReference type="Proteomes" id="UP000694863">
    <property type="component" value="Unplaced"/>
</dbReference>
<sequence length="190" mass="21609">MRCSSDLQRQQSDIRKIWTKTNLSLQDVDMLGNDSEASSISLRRKFMGKTREGAAGGHTSLSGGEDSFQQLDEVDELDETTQEVRRGRSLDSLLGSPDKDAKIEAERTSSMSSLTILNRTPHKAYWAEQQNRLPLPLIELMESEVLEILTKALSSYRSGIGWNHFMTKQLQRNIEELRKRRNAKVRISAK</sequence>
<evidence type="ECO:0000313" key="1">
    <source>
        <dbReference type="Proteomes" id="UP000694863"/>
    </source>
</evidence>
<name>A0ABM0J325_ECHTE</name>
<accession>A0ABM0J325</accession>
<protein>
    <submittedName>
        <fullName evidence="2">Cation channel sperm-associated protein subunit zeta isoform X2</fullName>
    </submittedName>
</protein>
<reference evidence="2" key="1">
    <citation type="submission" date="2025-08" db="UniProtKB">
        <authorList>
            <consortium name="RefSeq"/>
        </authorList>
    </citation>
    <scope>IDENTIFICATION</scope>
</reference>
<dbReference type="RefSeq" id="XP_004713711.1">
    <property type="nucleotide sequence ID" value="XM_004713654.2"/>
</dbReference>
<proteinExistence type="predicted"/>
<dbReference type="PANTHER" id="PTHR42155:SF1">
    <property type="entry name" value="CATION CHANNEL SPERM-ASSOCIATED AUXILIARY SUBUNIT ZETA"/>
    <property type="match status" value="1"/>
</dbReference>